<protein>
    <submittedName>
        <fullName evidence="2">Uncharacterized protein</fullName>
    </submittedName>
</protein>
<dbReference type="Proteomes" id="UP000266673">
    <property type="component" value="Unassembled WGS sequence"/>
</dbReference>
<comment type="caution">
    <text evidence="2">The sequence shown here is derived from an EMBL/GenBank/DDBJ whole genome shotgun (WGS) entry which is preliminary data.</text>
</comment>
<evidence type="ECO:0000313" key="3">
    <source>
        <dbReference type="Proteomes" id="UP000266673"/>
    </source>
</evidence>
<keyword evidence="1" id="KW-0732">Signal</keyword>
<dbReference type="AlphaFoldDB" id="A0A397W7R2"/>
<keyword evidence="3" id="KW-1185">Reference proteome</keyword>
<evidence type="ECO:0000313" key="2">
    <source>
        <dbReference type="EMBL" id="RIB27366.1"/>
    </source>
</evidence>
<feature type="signal peptide" evidence="1">
    <location>
        <begin position="1"/>
        <end position="21"/>
    </location>
</feature>
<proteinExistence type="predicted"/>
<reference evidence="2 3" key="1">
    <citation type="submission" date="2018-06" db="EMBL/GenBank/DDBJ databases">
        <title>Comparative genomics reveals the genomic features of Rhizophagus irregularis, R. cerebriforme, R. diaphanum and Gigaspora rosea, and their symbiotic lifestyle signature.</title>
        <authorList>
            <person name="Morin E."/>
            <person name="San Clemente H."/>
            <person name="Chen E.C.H."/>
            <person name="De La Providencia I."/>
            <person name="Hainaut M."/>
            <person name="Kuo A."/>
            <person name="Kohler A."/>
            <person name="Murat C."/>
            <person name="Tang N."/>
            <person name="Roy S."/>
            <person name="Loubradou J."/>
            <person name="Henrissat B."/>
            <person name="Grigoriev I.V."/>
            <person name="Corradi N."/>
            <person name="Roux C."/>
            <person name="Martin F.M."/>
        </authorList>
    </citation>
    <scope>NUCLEOTIDE SEQUENCE [LARGE SCALE GENOMIC DNA]</scope>
    <source>
        <strain evidence="2 3">DAOM 194757</strain>
    </source>
</reference>
<evidence type="ECO:0000256" key="1">
    <source>
        <dbReference type="SAM" id="SignalP"/>
    </source>
</evidence>
<dbReference type="EMBL" id="QKWP01000100">
    <property type="protein sequence ID" value="RIB27366.1"/>
    <property type="molecule type" value="Genomic_DNA"/>
</dbReference>
<name>A0A397W7R2_9GLOM</name>
<organism evidence="2 3">
    <name type="scientific">Gigaspora rosea</name>
    <dbReference type="NCBI Taxonomy" id="44941"/>
    <lineage>
        <taxon>Eukaryota</taxon>
        <taxon>Fungi</taxon>
        <taxon>Fungi incertae sedis</taxon>
        <taxon>Mucoromycota</taxon>
        <taxon>Glomeromycotina</taxon>
        <taxon>Glomeromycetes</taxon>
        <taxon>Diversisporales</taxon>
        <taxon>Gigasporaceae</taxon>
        <taxon>Gigaspora</taxon>
    </lineage>
</organism>
<gene>
    <name evidence="2" type="ORF">C2G38_2062107</name>
</gene>
<dbReference type="OrthoDB" id="2447322at2759"/>
<feature type="chain" id="PRO_5017189052" evidence="1">
    <location>
        <begin position="22"/>
        <end position="62"/>
    </location>
</feature>
<accession>A0A397W7R2</accession>
<sequence length="62" mass="7214">MKLRYRSFVLYVVLFFTKCNAVLKKNNVDLKSKNSAFEQSNANLKSRNLALNKIMQNSNQET</sequence>